<dbReference type="Pfam" id="PF13280">
    <property type="entry name" value="WYL"/>
    <property type="match status" value="1"/>
</dbReference>
<evidence type="ECO:0000313" key="2">
    <source>
        <dbReference type="EMBL" id="ADE85051.1"/>
    </source>
</evidence>
<feature type="domain" description="WYL" evidence="1">
    <location>
        <begin position="117"/>
        <end position="181"/>
    </location>
</feature>
<dbReference type="OrthoDB" id="7779206at2"/>
<gene>
    <name evidence="2" type="ordered locus">RCAP_rcc01299</name>
</gene>
<protein>
    <recommendedName>
        <fullName evidence="1">WYL domain-containing protein</fullName>
    </recommendedName>
</protein>
<dbReference type="RefSeq" id="WP_013067030.1">
    <property type="nucleotide sequence ID" value="NC_014034.1"/>
</dbReference>
<dbReference type="STRING" id="272942.RCAP_rcc01299"/>
<evidence type="ECO:0000313" key="3">
    <source>
        <dbReference type="Proteomes" id="UP000002361"/>
    </source>
</evidence>
<reference key="1">
    <citation type="submission" date="2008-12" db="EMBL/GenBank/DDBJ databases">
        <title>Complete genome sequence of Rhodobacter capsulatus SB1003.</title>
        <authorList>
            <person name="Strnad H."/>
            <person name="Lapidus A."/>
            <person name="Vlcek C."/>
            <person name="Ulbrich P."/>
            <person name="Paces J."/>
            <person name="Maltsev N."/>
            <person name="Kumar V."/>
            <person name="Kogan Y."/>
            <person name="Milgram A."/>
            <person name="Rebrekov D."/>
            <person name="Mazur M."/>
            <person name="Cox R."/>
            <person name="Kyrpides N."/>
            <person name="Kolar M."/>
            <person name="Sachova J."/>
            <person name="Ridl J."/>
            <person name="Ivanova N."/>
            <person name="Kapatral V."/>
            <person name="Los T."/>
            <person name="Lykidis A."/>
            <person name="Mikhailova N."/>
            <person name="Reznik G."/>
            <person name="Vasieva O."/>
            <person name="Fonstein M."/>
            <person name="Paces V."/>
            <person name="Haselkorn R."/>
        </authorList>
    </citation>
    <scope>NUCLEOTIDE SEQUENCE</scope>
    <source>
        <strain>SB1003</strain>
    </source>
</reference>
<sequence>MGDLDGRAASLVLTRRGLGARLAGAVLAGGVGGGSAVAAVPAPDPDLRDAALRGLALAQHRGDPVTAAAARAALARLAETDPEAAILTRLYQLLDVRPAAYWQEAAANEPPARAEDLAVLHGAIRACAPVAFGYTDRGGTVTTRRALPLALVHPAQGVKLLAFCETREGFRQFFVRAMTGLSLQPGDFSADRGALLQGLLEKEEGGPL</sequence>
<reference evidence="2 3" key="2">
    <citation type="journal article" date="2010" name="J. Bacteriol.">
        <title>Complete genome sequence of the photosynthetic purple nonsulfur bacterium Rhodobacter capsulatus SB 1003.</title>
        <authorList>
            <person name="Strnad H."/>
            <person name="Lapidus A."/>
            <person name="Paces J."/>
            <person name="Ulbrich P."/>
            <person name="Vlcek C."/>
            <person name="Paces V."/>
            <person name="Haselkorn R."/>
        </authorList>
    </citation>
    <scope>NUCLEOTIDE SEQUENCE [LARGE SCALE GENOMIC DNA]</scope>
    <source>
        <strain evidence="3">ATCC BAA-309 / NBRC 16581 / SB1003</strain>
    </source>
</reference>
<evidence type="ECO:0000259" key="1">
    <source>
        <dbReference type="Pfam" id="PF13280"/>
    </source>
</evidence>
<dbReference type="KEGG" id="rcp:RCAP_rcc01299"/>
<organism evidence="2 3">
    <name type="scientific">Rhodobacter capsulatus (strain ATCC BAA-309 / NBRC 16581 / SB1003)</name>
    <dbReference type="NCBI Taxonomy" id="272942"/>
    <lineage>
        <taxon>Bacteria</taxon>
        <taxon>Pseudomonadati</taxon>
        <taxon>Pseudomonadota</taxon>
        <taxon>Alphaproteobacteria</taxon>
        <taxon>Rhodobacterales</taxon>
        <taxon>Rhodobacter group</taxon>
        <taxon>Rhodobacter</taxon>
    </lineage>
</organism>
<dbReference type="Proteomes" id="UP000002361">
    <property type="component" value="Chromosome"/>
</dbReference>
<dbReference type="eggNOG" id="COG2378">
    <property type="taxonomic scope" value="Bacteria"/>
</dbReference>
<accession>D5ASG0</accession>
<dbReference type="HOGENOM" id="CLU_1320069_0_0_5"/>
<dbReference type="EMBL" id="CP001312">
    <property type="protein sequence ID" value="ADE85051.1"/>
    <property type="molecule type" value="Genomic_DNA"/>
</dbReference>
<dbReference type="InterPro" id="IPR026881">
    <property type="entry name" value="WYL_dom"/>
</dbReference>
<dbReference type="GeneID" id="31490200"/>
<dbReference type="AlphaFoldDB" id="D5ASG0"/>
<proteinExistence type="predicted"/>
<name>D5ASG0_RHOCB</name>
<keyword evidence="3" id="KW-1185">Reference proteome</keyword>